<accession>A0AA36FWL5</accession>
<feature type="transmembrane region" description="Helical" evidence="5">
    <location>
        <begin position="128"/>
        <end position="148"/>
    </location>
</feature>
<dbReference type="GO" id="GO:0016020">
    <property type="term" value="C:membrane"/>
    <property type="evidence" value="ECO:0007669"/>
    <property type="project" value="UniProtKB-SubCell"/>
</dbReference>
<keyword evidence="2 5" id="KW-0812">Transmembrane</keyword>
<keyword evidence="4 5" id="KW-0472">Membrane</keyword>
<keyword evidence="3 5" id="KW-1133">Transmembrane helix</keyword>
<dbReference type="Pfam" id="PF07690">
    <property type="entry name" value="MFS_1"/>
    <property type="match status" value="2"/>
</dbReference>
<name>A0AA36FWL5_9BILA</name>
<sequence>MSAGLTSIIAAWLCTSFLGWPSIFYILGVLGLCWAVVWLIFSANRPAECRWVSEDEQLFLAKNLGKQKRPLPLQNAPWRQLLLGKTTLSIYGVQFAFNITISLLQSFLPTFLKEHLMLPIHMNGIYNMIPFMSQMIAKLFVVSLTNWLKAREITGADASVKIFQGLGSLGCGVTIFLLAVVPSCEHPTWAIPILICHGISFSCSIPGFFTALVSIAPPYTGTMTSLGRTCATLGNISGAMMMSLIDKMNWPNKWLIIFSFGAVCHLLTGLNFVFHGKVTACTLTITTMIGPLLANLSYWSFFTSRVVLGLGDGFIIPCINTVITRWFPRKERSTAAAIYTLGNQLTSGLTAIIAAWLCTSIFEWPSIFYLSGFTGIAWAVVWMIFSTDRPADCRWVSEDEKLYLADSMGRPKKPFPLRDTPWKKLLLSKTTIAVYGIHSSERLCLSNGVYNMIPYMVQMFGKLAIVWLANVLKSYNVTTADSSVKIFQGMSSIGCGVTIFLLAVLPDCEHPEWSIPILIVHGLAFSCIIPGFFTSLLLIAPPYTGTMTSGWKNKWLIIFSLDAFCQLTSGVFFIFYGKATIQEWAIPATTTIPTLNTPATSEAAIDLN</sequence>
<dbReference type="AlphaFoldDB" id="A0AA36FWL5"/>
<evidence type="ECO:0000256" key="5">
    <source>
        <dbReference type="SAM" id="Phobius"/>
    </source>
</evidence>
<feature type="transmembrane region" description="Helical" evidence="5">
    <location>
        <begin position="88"/>
        <end position="108"/>
    </location>
</feature>
<organism evidence="6 7">
    <name type="scientific">Mesorhabditis spiculigera</name>
    <dbReference type="NCBI Taxonomy" id="96644"/>
    <lineage>
        <taxon>Eukaryota</taxon>
        <taxon>Metazoa</taxon>
        <taxon>Ecdysozoa</taxon>
        <taxon>Nematoda</taxon>
        <taxon>Chromadorea</taxon>
        <taxon>Rhabditida</taxon>
        <taxon>Rhabditina</taxon>
        <taxon>Rhabditomorpha</taxon>
        <taxon>Rhabditoidea</taxon>
        <taxon>Rhabditidae</taxon>
        <taxon>Mesorhabditinae</taxon>
        <taxon>Mesorhabditis</taxon>
    </lineage>
</organism>
<comment type="caution">
    <text evidence="6">The sequence shown here is derived from an EMBL/GenBank/DDBJ whole genome shotgun (WGS) entry which is preliminary data.</text>
</comment>
<feature type="transmembrane region" description="Helical" evidence="5">
    <location>
        <begin position="160"/>
        <end position="183"/>
    </location>
</feature>
<protein>
    <recommendedName>
        <fullName evidence="8">Major facilitator superfamily (MFS) profile domain-containing protein</fullName>
    </recommendedName>
</protein>
<evidence type="ECO:0000313" key="7">
    <source>
        <dbReference type="Proteomes" id="UP001177023"/>
    </source>
</evidence>
<feature type="transmembrane region" description="Helical" evidence="5">
    <location>
        <begin position="452"/>
        <end position="472"/>
    </location>
</feature>
<feature type="non-terminal residue" evidence="6">
    <location>
        <position position="608"/>
    </location>
</feature>
<evidence type="ECO:0008006" key="8">
    <source>
        <dbReference type="Google" id="ProtNLM"/>
    </source>
</evidence>
<dbReference type="InterPro" id="IPR011701">
    <property type="entry name" value="MFS"/>
</dbReference>
<feature type="transmembrane region" description="Helical" evidence="5">
    <location>
        <begin position="339"/>
        <end position="362"/>
    </location>
</feature>
<evidence type="ECO:0000256" key="3">
    <source>
        <dbReference type="ARBA" id="ARBA00022989"/>
    </source>
</evidence>
<keyword evidence="7" id="KW-1185">Reference proteome</keyword>
<dbReference type="SUPFAM" id="SSF103473">
    <property type="entry name" value="MFS general substrate transporter"/>
    <property type="match status" value="2"/>
</dbReference>
<feature type="transmembrane region" description="Helical" evidence="5">
    <location>
        <begin position="225"/>
        <end position="242"/>
    </location>
</feature>
<evidence type="ECO:0000256" key="2">
    <source>
        <dbReference type="ARBA" id="ARBA00022692"/>
    </source>
</evidence>
<evidence type="ECO:0000256" key="4">
    <source>
        <dbReference type="ARBA" id="ARBA00023136"/>
    </source>
</evidence>
<dbReference type="InterPro" id="IPR036259">
    <property type="entry name" value="MFS_trans_sf"/>
</dbReference>
<reference evidence="6" key="1">
    <citation type="submission" date="2023-06" db="EMBL/GenBank/DDBJ databases">
        <authorList>
            <person name="Delattre M."/>
        </authorList>
    </citation>
    <scope>NUCLEOTIDE SEQUENCE</scope>
    <source>
        <strain evidence="6">AF72</strain>
    </source>
</reference>
<comment type="subcellular location">
    <subcellularLocation>
        <location evidence="1">Membrane</location>
        <topology evidence="1">Multi-pass membrane protein</topology>
    </subcellularLocation>
</comment>
<feature type="transmembrane region" description="Helical" evidence="5">
    <location>
        <begin position="254"/>
        <end position="274"/>
    </location>
</feature>
<dbReference type="EMBL" id="CATQJA010002379">
    <property type="protein sequence ID" value="CAJ0570536.1"/>
    <property type="molecule type" value="Genomic_DNA"/>
</dbReference>
<feature type="transmembrane region" description="Helical" evidence="5">
    <location>
        <begin position="307"/>
        <end position="327"/>
    </location>
</feature>
<evidence type="ECO:0000313" key="6">
    <source>
        <dbReference type="EMBL" id="CAJ0570536.1"/>
    </source>
</evidence>
<feature type="transmembrane region" description="Helical" evidence="5">
    <location>
        <begin position="189"/>
        <end position="213"/>
    </location>
</feature>
<feature type="transmembrane region" description="Helical" evidence="5">
    <location>
        <begin position="368"/>
        <end position="385"/>
    </location>
</feature>
<dbReference type="GO" id="GO:0022857">
    <property type="term" value="F:transmembrane transporter activity"/>
    <property type="evidence" value="ECO:0007669"/>
    <property type="project" value="InterPro"/>
</dbReference>
<dbReference type="Proteomes" id="UP001177023">
    <property type="component" value="Unassembled WGS sequence"/>
</dbReference>
<dbReference type="FunFam" id="1.20.1250.20:FF:000355">
    <property type="entry name" value="SLC (SoLute Carrier) homolog"/>
    <property type="match status" value="1"/>
</dbReference>
<evidence type="ECO:0000256" key="1">
    <source>
        <dbReference type="ARBA" id="ARBA00004141"/>
    </source>
</evidence>
<feature type="transmembrane region" description="Helical" evidence="5">
    <location>
        <begin position="281"/>
        <end position="301"/>
    </location>
</feature>
<feature type="transmembrane region" description="Helical" evidence="5">
    <location>
        <begin position="484"/>
        <end position="505"/>
    </location>
</feature>
<dbReference type="Gene3D" id="1.20.1250.20">
    <property type="entry name" value="MFS general substrate transporter like domains"/>
    <property type="match status" value="3"/>
</dbReference>
<dbReference type="InterPro" id="IPR050382">
    <property type="entry name" value="MFS_Na/Anion_cotransporter"/>
</dbReference>
<feature type="transmembrane region" description="Helical" evidence="5">
    <location>
        <begin position="22"/>
        <end position="41"/>
    </location>
</feature>
<feature type="transmembrane region" description="Helical" evidence="5">
    <location>
        <begin position="555"/>
        <end position="576"/>
    </location>
</feature>
<proteinExistence type="predicted"/>
<dbReference type="PANTHER" id="PTHR11662:SF405">
    <property type="entry name" value="PROTEIN CBG12249"/>
    <property type="match status" value="1"/>
</dbReference>
<feature type="transmembrane region" description="Helical" evidence="5">
    <location>
        <begin position="517"/>
        <end position="543"/>
    </location>
</feature>
<dbReference type="PANTHER" id="PTHR11662">
    <property type="entry name" value="SOLUTE CARRIER FAMILY 17"/>
    <property type="match status" value="1"/>
</dbReference>
<gene>
    <name evidence="6" type="ORF">MSPICULIGERA_LOCUS8973</name>
</gene>
<dbReference type="GO" id="GO:0006820">
    <property type="term" value="P:monoatomic anion transport"/>
    <property type="evidence" value="ECO:0007669"/>
    <property type="project" value="TreeGrafter"/>
</dbReference>